<feature type="domain" description="Signal transduction histidine kinase subgroup 3 dimerisation and phosphoacceptor" evidence="11">
    <location>
        <begin position="178"/>
        <end position="243"/>
    </location>
</feature>
<dbReference type="InterPro" id="IPR003594">
    <property type="entry name" value="HATPase_dom"/>
</dbReference>
<evidence type="ECO:0000256" key="2">
    <source>
        <dbReference type="ARBA" id="ARBA00012438"/>
    </source>
</evidence>
<evidence type="ECO:0000256" key="6">
    <source>
        <dbReference type="ARBA" id="ARBA00022777"/>
    </source>
</evidence>
<gene>
    <name evidence="12" type="ORF">CLV71_113115</name>
</gene>
<dbReference type="InterPro" id="IPR036890">
    <property type="entry name" value="HATPase_C_sf"/>
</dbReference>
<dbReference type="InterPro" id="IPR050482">
    <property type="entry name" value="Sensor_HK_TwoCompSys"/>
</dbReference>
<dbReference type="SUPFAM" id="SSF55874">
    <property type="entry name" value="ATPase domain of HSP90 chaperone/DNA topoisomerase II/histidine kinase"/>
    <property type="match status" value="1"/>
</dbReference>
<comment type="catalytic activity">
    <reaction evidence="1">
        <text>ATP + protein L-histidine = ADP + protein N-phospho-L-histidine.</text>
        <dbReference type="EC" id="2.7.13.3"/>
    </reaction>
</comment>
<dbReference type="PANTHER" id="PTHR24421:SF10">
    <property type="entry name" value="NITRATE_NITRITE SENSOR PROTEIN NARQ"/>
    <property type="match status" value="1"/>
</dbReference>
<keyword evidence="7" id="KW-0067">ATP-binding</keyword>
<evidence type="ECO:0000256" key="4">
    <source>
        <dbReference type="ARBA" id="ARBA00022679"/>
    </source>
</evidence>
<keyword evidence="9" id="KW-0472">Membrane</keyword>
<evidence type="ECO:0000256" key="9">
    <source>
        <dbReference type="SAM" id="Phobius"/>
    </source>
</evidence>
<dbReference type="GO" id="GO:0000155">
    <property type="term" value="F:phosphorelay sensor kinase activity"/>
    <property type="evidence" value="ECO:0007669"/>
    <property type="project" value="InterPro"/>
</dbReference>
<dbReference type="OrthoDB" id="227596at2"/>
<feature type="domain" description="Histidine kinase/HSP90-like ATPase" evidence="10">
    <location>
        <begin position="289"/>
        <end position="376"/>
    </location>
</feature>
<sequence length="376" mass="40944">MGAVTIRRLGLWVTVAALLVLGFLDLVQHYATHTDMAIVLAYLRVVPLVIYRWPVAAWVIELVAVFMTASITIPVSSSEPWPWAVSSIGSLAATAGLVATLGRRTLSSVMFGIQLVVSLLLMSNEHSDWQSAAVATAACGLAIIIGDFVHGRRAMVVELAEERQVSAAERELRSVVEERARIARELHDVVAHHMSMITVQAESARFRHQDLPEPVATEFTEIAKVARASLSELRGLLSALRDESEDPNRTPQPTLADLPALVDRITTAGTPVTLRVETDTEDLPQVTQLAVYRIVQEGLSNVVRHAGNAKTTVDITRANDTLHIEVTNERPPVPPKPAPRGGHGLVGLRERATLLGGKFEVDQPAEGWRVRAELPL</sequence>
<feature type="transmembrane region" description="Helical" evidence="9">
    <location>
        <begin position="81"/>
        <end position="99"/>
    </location>
</feature>
<keyword evidence="9" id="KW-1133">Transmembrane helix</keyword>
<comment type="caution">
    <text evidence="12">The sequence shown here is derived from an EMBL/GenBank/DDBJ whole genome shotgun (WGS) entry which is preliminary data.</text>
</comment>
<dbReference type="AlphaFoldDB" id="A0A4R7V8I1"/>
<dbReference type="EMBL" id="SOCP01000013">
    <property type="protein sequence ID" value="TDV44856.1"/>
    <property type="molecule type" value="Genomic_DNA"/>
</dbReference>
<evidence type="ECO:0000313" key="13">
    <source>
        <dbReference type="Proteomes" id="UP000294927"/>
    </source>
</evidence>
<organism evidence="12 13">
    <name type="scientific">Actinophytocola oryzae</name>
    <dbReference type="NCBI Taxonomy" id="502181"/>
    <lineage>
        <taxon>Bacteria</taxon>
        <taxon>Bacillati</taxon>
        <taxon>Actinomycetota</taxon>
        <taxon>Actinomycetes</taxon>
        <taxon>Pseudonocardiales</taxon>
        <taxon>Pseudonocardiaceae</taxon>
    </lineage>
</organism>
<dbReference type="Pfam" id="PF02518">
    <property type="entry name" value="HATPase_c"/>
    <property type="match status" value="1"/>
</dbReference>
<feature type="transmembrane region" description="Helical" evidence="9">
    <location>
        <begin position="58"/>
        <end position="75"/>
    </location>
</feature>
<dbReference type="PANTHER" id="PTHR24421">
    <property type="entry name" value="NITRATE/NITRITE SENSOR PROTEIN NARX-RELATED"/>
    <property type="match status" value="1"/>
</dbReference>
<name>A0A4R7V8I1_9PSEU</name>
<keyword evidence="9" id="KW-0812">Transmembrane</keyword>
<evidence type="ECO:0000256" key="7">
    <source>
        <dbReference type="ARBA" id="ARBA00022840"/>
    </source>
</evidence>
<proteinExistence type="predicted"/>
<evidence type="ECO:0000256" key="8">
    <source>
        <dbReference type="ARBA" id="ARBA00023012"/>
    </source>
</evidence>
<dbReference type="GO" id="GO:0016020">
    <property type="term" value="C:membrane"/>
    <property type="evidence" value="ECO:0007669"/>
    <property type="project" value="InterPro"/>
</dbReference>
<dbReference type="GO" id="GO:0005524">
    <property type="term" value="F:ATP binding"/>
    <property type="evidence" value="ECO:0007669"/>
    <property type="project" value="UniProtKB-KW"/>
</dbReference>
<reference evidence="12 13" key="1">
    <citation type="submission" date="2019-03" db="EMBL/GenBank/DDBJ databases">
        <title>Genomic Encyclopedia of Archaeal and Bacterial Type Strains, Phase II (KMG-II): from individual species to whole genera.</title>
        <authorList>
            <person name="Goeker M."/>
        </authorList>
    </citation>
    <scope>NUCLEOTIDE SEQUENCE [LARGE SCALE GENOMIC DNA]</scope>
    <source>
        <strain evidence="12 13">DSM 45499</strain>
    </source>
</reference>
<dbReference type="InterPro" id="IPR011712">
    <property type="entry name" value="Sig_transdc_His_kin_sub3_dim/P"/>
</dbReference>
<dbReference type="EC" id="2.7.13.3" evidence="2"/>
<accession>A0A4R7V8I1</accession>
<dbReference type="CDD" id="cd16917">
    <property type="entry name" value="HATPase_UhpB-NarQ-NarX-like"/>
    <property type="match status" value="1"/>
</dbReference>
<evidence type="ECO:0000259" key="10">
    <source>
        <dbReference type="Pfam" id="PF02518"/>
    </source>
</evidence>
<dbReference type="Proteomes" id="UP000294927">
    <property type="component" value="Unassembled WGS sequence"/>
</dbReference>
<keyword evidence="8" id="KW-0902">Two-component regulatory system</keyword>
<keyword evidence="13" id="KW-1185">Reference proteome</keyword>
<keyword evidence="4" id="KW-0808">Transferase</keyword>
<keyword evidence="6 12" id="KW-0418">Kinase</keyword>
<evidence type="ECO:0000256" key="3">
    <source>
        <dbReference type="ARBA" id="ARBA00022553"/>
    </source>
</evidence>
<evidence type="ECO:0000313" key="12">
    <source>
        <dbReference type="EMBL" id="TDV44856.1"/>
    </source>
</evidence>
<dbReference type="Gene3D" id="3.30.565.10">
    <property type="entry name" value="Histidine kinase-like ATPase, C-terminal domain"/>
    <property type="match status" value="1"/>
</dbReference>
<keyword evidence="5" id="KW-0547">Nucleotide-binding</keyword>
<evidence type="ECO:0000256" key="1">
    <source>
        <dbReference type="ARBA" id="ARBA00000085"/>
    </source>
</evidence>
<keyword evidence="3" id="KW-0597">Phosphoprotein</keyword>
<dbReference type="Pfam" id="PF07730">
    <property type="entry name" value="HisKA_3"/>
    <property type="match status" value="1"/>
</dbReference>
<dbReference type="Gene3D" id="1.20.5.1930">
    <property type="match status" value="1"/>
</dbReference>
<dbReference type="GO" id="GO:0046983">
    <property type="term" value="F:protein dimerization activity"/>
    <property type="evidence" value="ECO:0007669"/>
    <property type="project" value="InterPro"/>
</dbReference>
<evidence type="ECO:0000259" key="11">
    <source>
        <dbReference type="Pfam" id="PF07730"/>
    </source>
</evidence>
<feature type="transmembrane region" description="Helical" evidence="9">
    <location>
        <begin position="9"/>
        <end position="27"/>
    </location>
</feature>
<evidence type="ECO:0000256" key="5">
    <source>
        <dbReference type="ARBA" id="ARBA00022741"/>
    </source>
</evidence>
<protein>
    <recommendedName>
        <fullName evidence="2">histidine kinase</fullName>
        <ecNumber evidence="2">2.7.13.3</ecNumber>
    </recommendedName>
</protein>